<organism evidence="1 2">
    <name type="scientific">Mucor saturninus</name>
    <dbReference type="NCBI Taxonomy" id="64648"/>
    <lineage>
        <taxon>Eukaryota</taxon>
        <taxon>Fungi</taxon>
        <taxon>Fungi incertae sedis</taxon>
        <taxon>Mucoromycota</taxon>
        <taxon>Mucoromycotina</taxon>
        <taxon>Mucoromycetes</taxon>
        <taxon>Mucorales</taxon>
        <taxon>Mucorineae</taxon>
        <taxon>Mucoraceae</taxon>
        <taxon>Mucor</taxon>
    </lineage>
</organism>
<dbReference type="Proteomes" id="UP000603453">
    <property type="component" value="Unassembled WGS sequence"/>
</dbReference>
<gene>
    <name evidence="1" type="ORF">INT47_009696</name>
</gene>
<protein>
    <recommendedName>
        <fullName evidence="3">F-box domain-containing protein</fullName>
    </recommendedName>
</protein>
<evidence type="ECO:0000313" key="1">
    <source>
        <dbReference type="EMBL" id="KAG2192497.1"/>
    </source>
</evidence>
<dbReference type="AlphaFoldDB" id="A0A8H7QH00"/>
<evidence type="ECO:0000313" key="2">
    <source>
        <dbReference type="Proteomes" id="UP000603453"/>
    </source>
</evidence>
<accession>A0A8H7QH00</accession>
<sequence length="125" mass="14446">MSNWSQLPTKILNEIFDILDASCLDTLQFHQRVSQWMLVRKNGCRIAQTLLYREVTILSIKQHDTFLTCMSHCSTGLNQLVQWFTAIPKINSVKFEEDLGLILNVLPNFQRLQGGPQMASFFTRL</sequence>
<evidence type="ECO:0008006" key="3">
    <source>
        <dbReference type="Google" id="ProtNLM"/>
    </source>
</evidence>
<name>A0A8H7QH00_9FUNG</name>
<proteinExistence type="predicted"/>
<keyword evidence="2" id="KW-1185">Reference proteome</keyword>
<comment type="caution">
    <text evidence="1">The sequence shown here is derived from an EMBL/GenBank/DDBJ whole genome shotgun (WGS) entry which is preliminary data.</text>
</comment>
<reference evidence="1" key="1">
    <citation type="submission" date="2020-12" db="EMBL/GenBank/DDBJ databases">
        <title>Metabolic potential, ecology and presence of endohyphal bacteria is reflected in genomic diversity of Mucoromycotina.</title>
        <authorList>
            <person name="Muszewska A."/>
            <person name="Okrasinska A."/>
            <person name="Steczkiewicz K."/>
            <person name="Drgas O."/>
            <person name="Orlowska M."/>
            <person name="Perlinska-Lenart U."/>
            <person name="Aleksandrzak-Piekarczyk T."/>
            <person name="Szatraj K."/>
            <person name="Zielenkiewicz U."/>
            <person name="Pilsyk S."/>
            <person name="Malc E."/>
            <person name="Mieczkowski P."/>
            <person name="Kruszewska J.S."/>
            <person name="Biernat P."/>
            <person name="Pawlowska J."/>
        </authorList>
    </citation>
    <scope>NUCLEOTIDE SEQUENCE</scope>
    <source>
        <strain evidence="1">WA0000017839</strain>
    </source>
</reference>
<dbReference type="EMBL" id="JAEPRD010000288">
    <property type="protein sequence ID" value="KAG2192497.1"/>
    <property type="molecule type" value="Genomic_DNA"/>
</dbReference>
<dbReference type="OrthoDB" id="2253871at2759"/>